<sequence length="406" mass="47761">MLMALQYLLLFLTIVKCLAEANIFEISELYKDPIFVVNENITDFEKIKYYSNNELIREVNFKHSSLLEDIHCRKVLLIESIRKCVNPKSVSLKTCYPDNVIEVYDKNLKPSENYESQTILILDNDMREYDKLNDHNLNKCISENNQSIIDCSDKNIMSLNIDANLKSKLSNIYYISLENNQISYLRKNNTNLLLLARNLVKLNLRNNPITEIECKTFLKSRFLRFLELSTTYADVKCAMELNKNIQEIKVDDTIYWNQCESIEVINKTYREIIKDSYPIDNLAKFLKNFSTPIVNLHNTIENRLMIQDSDFENLLPFHYLTICELSSIVYIRFLKESPVVVFEIGPYTIYRNYDLSFEVYYGKQYTDYLTEEIINDDKDYKILSKTFSGCLNKLSCSQNTTIFIVK</sequence>
<feature type="chain" id="PRO_5008583641" evidence="1">
    <location>
        <begin position="20"/>
        <end position="406"/>
    </location>
</feature>
<dbReference type="Gene3D" id="3.80.10.10">
    <property type="entry name" value="Ribonuclease Inhibitor"/>
    <property type="match status" value="1"/>
</dbReference>
<evidence type="ECO:0000313" key="2">
    <source>
        <dbReference type="EMBL" id="JAS63126.1"/>
    </source>
</evidence>
<dbReference type="InterPro" id="IPR032675">
    <property type="entry name" value="LRR_dom_sf"/>
</dbReference>
<gene>
    <name evidence="2" type="ORF">g.9901</name>
</gene>
<protein>
    <submittedName>
        <fullName evidence="2">Uncharacterized protein</fullName>
    </submittedName>
</protein>
<feature type="non-terminal residue" evidence="2">
    <location>
        <position position="406"/>
    </location>
</feature>
<name>A0A1B6GL00_9HEMI</name>
<dbReference type="SUPFAM" id="SSF52058">
    <property type="entry name" value="L domain-like"/>
    <property type="match status" value="1"/>
</dbReference>
<accession>A0A1B6GL00</accession>
<evidence type="ECO:0000256" key="1">
    <source>
        <dbReference type="SAM" id="SignalP"/>
    </source>
</evidence>
<reference evidence="2" key="1">
    <citation type="submission" date="2015-11" db="EMBL/GenBank/DDBJ databases">
        <title>De novo transcriptome assembly of four potential Pierce s Disease insect vectors from Arizona vineyards.</title>
        <authorList>
            <person name="Tassone E.E."/>
        </authorList>
    </citation>
    <scope>NUCLEOTIDE SEQUENCE</scope>
</reference>
<dbReference type="EMBL" id="GECZ01006643">
    <property type="protein sequence ID" value="JAS63126.1"/>
    <property type="molecule type" value="Transcribed_RNA"/>
</dbReference>
<dbReference type="PROSITE" id="PS51450">
    <property type="entry name" value="LRR"/>
    <property type="match status" value="1"/>
</dbReference>
<keyword evidence="1" id="KW-0732">Signal</keyword>
<dbReference type="AlphaFoldDB" id="A0A1B6GL00"/>
<dbReference type="InterPro" id="IPR001611">
    <property type="entry name" value="Leu-rich_rpt"/>
</dbReference>
<organism evidence="2">
    <name type="scientific">Cuerna arida</name>
    <dbReference type="NCBI Taxonomy" id="1464854"/>
    <lineage>
        <taxon>Eukaryota</taxon>
        <taxon>Metazoa</taxon>
        <taxon>Ecdysozoa</taxon>
        <taxon>Arthropoda</taxon>
        <taxon>Hexapoda</taxon>
        <taxon>Insecta</taxon>
        <taxon>Pterygota</taxon>
        <taxon>Neoptera</taxon>
        <taxon>Paraneoptera</taxon>
        <taxon>Hemiptera</taxon>
        <taxon>Auchenorrhyncha</taxon>
        <taxon>Membracoidea</taxon>
        <taxon>Cicadellidae</taxon>
        <taxon>Cicadellinae</taxon>
        <taxon>Proconiini</taxon>
        <taxon>Cuerna</taxon>
    </lineage>
</organism>
<feature type="signal peptide" evidence="1">
    <location>
        <begin position="1"/>
        <end position="19"/>
    </location>
</feature>
<proteinExistence type="predicted"/>